<dbReference type="InterPro" id="IPR036188">
    <property type="entry name" value="FAD/NAD-bd_sf"/>
</dbReference>
<protein>
    <submittedName>
        <fullName evidence="6">Alcohol oxidase</fullName>
    </submittedName>
</protein>
<dbReference type="SUPFAM" id="SSF51905">
    <property type="entry name" value="FAD/NAD(P)-binding domain"/>
    <property type="match status" value="1"/>
</dbReference>
<dbReference type="OrthoDB" id="269227at2759"/>
<dbReference type="Gene3D" id="3.30.560.10">
    <property type="entry name" value="Glucose Oxidase, domain 3"/>
    <property type="match status" value="1"/>
</dbReference>
<dbReference type="PROSITE" id="PS00623">
    <property type="entry name" value="GMC_OXRED_1"/>
    <property type="match status" value="1"/>
</dbReference>
<evidence type="ECO:0000259" key="4">
    <source>
        <dbReference type="PROSITE" id="PS00623"/>
    </source>
</evidence>
<dbReference type="Pfam" id="PF05199">
    <property type="entry name" value="GMC_oxred_C"/>
    <property type="match status" value="1"/>
</dbReference>
<dbReference type="Proteomes" id="UP000799772">
    <property type="component" value="Unassembled WGS sequence"/>
</dbReference>
<dbReference type="Pfam" id="PF00732">
    <property type="entry name" value="GMC_oxred_N"/>
    <property type="match status" value="1"/>
</dbReference>
<dbReference type="PROSITE" id="PS00624">
    <property type="entry name" value="GMC_OXRED_2"/>
    <property type="match status" value="1"/>
</dbReference>
<reference evidence="6" key="1">
    <citation type="journal article" date="2020" name="Stud. Mycol.">
        <title>101 Dothideomycetes genomes: a test case for predicting lifestyles and emergence of pathogens.</title>
        <authorList>
            <person name="Haridas S."/>
            <person name="Albert R."/>
            <person name="Binder M."/>
            <person name="Bloem J."/>
            <person name="Labutti K."/>
            <person name="Salamov A."/>
            <person name="Andreopoulos B."/>
            <person name="Baker S."/>
            <person name="Barry K."/>
            <person name="Bills G."/>
            <person name="Bluhm B."/>
            <person name="Cannon C."/>
            <person name="Castanera R."/>
            <person name="Culley D."/>
            <person name="Daum C."/>
            <person name="Ezra D."/>
            <person name="Gonzalez J."/>
            <person name="Henrissat B."/>
            <person name="Kuo A."/>
            <person name="Liang C."/>
            <person name="Lipzen A."/>
            <person name="Lutzoni F."/>
            <person name="Magnuson J."/>
            <person name="Mondo S."/>
            <person name="Nolan M."/>
            <person name="Ohm R."/>
            <person name="Pangilinan J."/>
            <person name="Park H.-J."/>
            <person name="Ramirez L."/>
            <person name="Alfaro M."/>
            <person name="Sun H."/>
            <person name="Tritt A."/>
            <person name="Yoshinaga Y."/>
            <person name="Zwiers L.-H."/>
            <person name="Turgeon B."/>
            <person name="Goodwin S."/>
            <person name="Spatafora J."/>
            <person name="Crous P."/>
            <person name="Grigoriev I."/>
        </authorList>
    </citation>
    <scope>NUCLEOTIDE SEQUENCE</scope>
    <source>
        <strain evidence="6">CBS 133067</strain>
    </source>
</reference>
<feature type="domain" description="Glucose-methanol-choline oxidoreductase N-terminal" evidence="5">
    <location>
        <begin position="281"/>
        <end position="295"/>
    </location>
</feature>
<dbReference type="Gene3D" id="3.50.50.60">
    <property type="entry name" value="FAD/NAD(P)-binding domain"/>
    <property type="match status" value="1"/>
</dbReference>
<dbReference type="EMBL" id="ML978146">
    <property type="protein sequence ID" value="KAF2092467.1"/>
    <property type="molecule type" value="Genomic_DNA"/>
</dbReference>
<dbReference type="InterPro" id="IPR007867">
    <property type="entry name" value="GMC_OxRtase_C"/>
</dbReference>
<dbReference type="GO" id="GO:0050660">
    <property type="term" value="F:flavin adenine dinucleotide binding"/>
    <property type="evidence" value="ECO:0007669"/>
    <property type="project" value="InterPro"/>
</dbReference>
<accession>A0A9P4I3F4</accession>
<evidence type="ECO:0000256" key="3">
    <source>
        <dbReference type="RuleBase" id="RU003968"/>
    </source>
</evidence>
<keyword evidence="7" id="KW-1185">Reference proteome</keyword>
<evidence type="ECO:0000313" key="6">
    <source>
        <dbReference type="EMBL" id="KAF2092467.1"/>
    </source>
</evidence>
<dbReference type="PANTHER" id="PTHR11552:SF210">
    <property type="entry name" value="GLUCOSE-METHANOL-CHOLINE OXIDOREDUCTASE N-TERMINAL DOMAIN-CONTAINING PROTEIN-RELATED"/>
    <property type="match status" value="1"/>
</dbReference>
<keyword evidence="2 3" id="KW-0274">FAD</keyword>
<keyword evidence="3" id="KW-0285">Flavoprotein</keyword>
<dbReference type="GO" id="GO:0016614">
    <property type="term" value="F:oxidoreductase activity, acting on CH-OH group of donors"/>
    <property type="evidence" value="ECO:0007669"/>
    <property type="project" value="InterPro"/>
</dbReference>
<comment type="similarity">
    <text evidence="1 3">Belongs to the GMC oxidoreductase family.</text>
</comment>
<organism evidence="6 7">
    <name type="scientific">Rhizodiscina lignyota</name>
    <dbReference type="NCBI Taxonomy" id="1504668"/>
    <lineage>
        <taxon>Eukaryota</taxon>
        <taxon>Fungi</taxon>
        <taxon>Dikarya</taxon>
        <taxon>Ascomycota</taxon>
        <taxon>Pezizomycotina</taxon>
        <taxon>Dothideomycetes</taxon>
        <taxon>Pleosporomycetidae</taxon>
        <taxon>Aulographales</taxon>
        <taxon>Rhizodiscinaceae</taxon>
        <taxon>Rhizodiscina</taxon>
    </lineage>
</organism>
<dbReference type="AlphaFoldDB" id="A0A9P4I3F4"/>
<evidence type="ECO:0000256" key="2">
    <source>
        <dbReference type="PIRSR" id="PIRSR000137-2"/>
    </source>
</evidence>
<name>A0A9P4I3F4_9PEZI</name>
<feature type="binding site" evidence="2">
    <location>
        <position position="241"/>
    </location>
    <ligand>
        <name>FAD</name>
        <dbReference type="ChEBI" id="CHEBI:57692"/>
    </ligand>
</feature>
<gene>
    <name evidence="6" type="ORF">NA57DRAFT_82322</name>
</gene>
<evidence type="ECO:0000259" key="5">
    <source>
        <dbReference type="PROSITE" id="PS00624"/>
    </source>
</evidence>
<comment type="caution">
    <text evidence="6">The sequence shown here is derived from an EMBL/GenBank/DDBJ whole genome shotgun (WGS) entry which is preliminary data.</text>
</comment>
<evidence type="ECO:0000313" key="7">
    <source>
        <dbReference type="Proteomes" id="UP000799772"/>
    </source>
</evidence>
<dbReference type="InterPro" id="IPR012132">
    <property type="entry name" value="GMC_OxRdtase"/>
</dbReference>
<comment type="cofactor">
    <cofactor evidence="2">
        <name>FAD</name>
        <dbReference type="ChEBI" id="CHEBI:57692"/>
    </cofactor>
</comment>
<dbReference type="SUPFAM" id="SSF54373">
    <property type="entry name" value="FAD-linked reductases, C-terminal domain"/>
    <property type="match status" value="1"/>
</dbReference>
<evidence type="ECO:0000256" key="1">
    <source>
        <dbReference type="ARBA" id="ARBA00010790"/>
    </source>
</evidence>
<feature type="domain" description="Glucose-methanol-choline oxidoreductase N-terminal" evidence="4">
    <location>
        <begin position="91"/>
        <end position="114"/>
    </location>
</feature>
<proteinExistence type="inferred from homology"/>
<sequence>MPMDAEHFLNHYFDFLIIGGGTAGLTLASRLSELDDVVVGVIEAGCDRKDDLSVDAPGLFMTLFEQDKYDWQFQTVQQKLADGRVHGWARGKGLGGSSALNTMMWSHPSRRDLDNWVTLGNEGWGWDDLTPYFRKTEAFHLPDLSVYESHYLQPDLHGTNGPVQVCLPQQGGSWVAKMWPDTVKALGYPKATDPRSGSALGGFNQLVSVDPKTSTRSYAVSAYYAPVSGRPNLHVITDAIVTRILFAQQLGEEDIVADGVEFIVGRNKYTARSKNVIVCAGSVQSPQVLELSGIGNPEILAKAKIETKIPNVNVGENLQDHLFMAIGWEVADGVETFESLRDPAMIEAMVKEYAESRTGVLATSVTSTAFVSYAGLGSFSTHEELEKNVHETAAEPAQGTQLPQAQLDLISAQLADPTQAAVQVVPMPAGADMSKSNTSGGITKHSWPGAYVTIGIATTRPFSRGSVHISSPSASDKPRIDPEYLSHPMDVEVLARAGMHVQQYADTEPFASYLKDDGKGGKALMPGTRKFDSLDDAKEHARTNSATEYHPIGTCSMLPRKDGGVVGTDLRVYGTANVRVCDASIFPLHVQGNIQSLVYAVVEKAAEMIKKEITPS</sequence>
<dbReference type="PIRSF" id="PIRSF000137">
    <property type="entry name" value="Alcohol_oxidase"/>
    <property type="match status" value="1"/>
</dbReference>
<dbReference type="PANTHER" id="PTHR11552">
    <property type="entry name" value="GLUCOSE-METHANOL-CHOLINE GMC OXIDOREDUCTASE"/>
    <property type="match status" value="1"/>
</dbReference>
<dbReference type="InterPro" id="IPR000172">
    <property type="entry name" value="GMC_OxRdtase_N"/>
</dbReference>